<dbReference type="Gene3D" id="3.40.50.12780">
    <property type="entry name" value="N-terminal domain of ligase-like"/>
    <property type="match status" value="1"/>
</dbReference>
<protein>
    <submittedName>
        <fullName evidence="2">Feruloyl-CoA synthetase</fullName>
    </submittedName>
</protein>
<dbReference type="AlphaFoldDB" id="K0UJW9"/>
<evidence type="ECO:0000259" key="1">
    <source>
        <dbReference type="Pfam" id="PF00501"/>
    </source>
</evidence>
<dbReference type="EMBL" id="ALQB01000167">
    <property type="protein sequence ID" value="EJZ07146.1"/>
    <property type="molecule type" value="Genomic_DNA"/>
</dbReference>
<dbReference type="PANTHER" id="PTHR43767:SF1">
    <property type="entry name" value="NONRIBOSOMAL PEPTIDE SYNTHASE PES1 (EUROFUNG)-RELATED"/>
    <property type="match status" value="1"/>
</dbReference>
<dbReference type="InterPro" id="IPR000873">
    <property type="entry name" value="AMP-dep_synth/lig_dom"/>
</dbReference>
<reference evidence="2 3" key="1">
    <citation type="journal article" date="2012" name="J. Bacteriol.">
        <title>Complete Genome Sequence of Mycobacterium fortuitum subsp. fortuitum Type Strain DSM46621.</title>
        <authorList>
            <person name="Ho Y.S."/>
            <person name="Adroub S.A."/>
            <person name="Aleisa F."/>
            <person name="Mahmood H."/>
            <person name="Othoum G."/>
            <person name="Rashid F."/>
            <person name="Zaher M."/>
            <person name="Ali S."/>
            <person name="Bitter W."/>
            <person name="Pain A."/>
            <person name="Abdallah A.M."/>
        </authorList>
    </citation>
    <scope>NUCLEOTIDE SEQUENCE [LARGE SCALE GENOMIC DNA]</scope>
    <source>
        <strain evidence="3">DSM46621</strain>
    </source>
</reference>
<organism evidence="2 3">
    <name type="scientific">Mycolicibacterium fortuitum subsp. fortuitum DSM 46621 = ATCC 6841 = JCM 6387</name>
    <dbReference type="NCBI Taxonomy" id="1214102"/>
    <lineage>
        <taxon>Bacteria</taxon>
        <taxon>Bacillati</taxon>
        <taxon>Actinomycetota</taxon>
        <taxon>Actinomycetes</taxon>
        <taxon>Mycobacteriales</taxon>
        <taxon>Mycobacteriaceae</taxon>
        <taxon>Mycolicibacterium</taxon>
    </lineage>
</organism>
<name>K0UJW9_MYCFO</name>
<dbReference type="InterPro" id="IPR042099">
    <property type="entry name" value="ANL_N_sf"/>
</dbReference>
<dbReference type="SUPFAM" id="SSF56801">
    <property type="entry name" value="Acetyl-CoA synthetase-like"/>
    <property type="match status" value="1"/>
</dbReference>
<evidence type="ECO:0000313" key="3">
    <source>
        <dbReference type="Proteomes" id="UP000006043"/>
    </source>
</evidence>
<accession>K0UJW9</accession>
<dbReference type="HOGENOM" id="CLU_1921530_0_0_11"/>
<comment type="caution">
    <text evidence="2">The sequence shown here is derived from an EMBL/GenBank/DDBJ whole genome shotgun (WGS) entry which is preliminary data.</text>
</comment>
<evidence type="ECO:0000313" key="2">
    <source>
        <dbReference type="EMBL" id="EJZ07146.1"/>
    </source>
</evidence>
<dbReference type="Pfam" id="PF00501">
    <property type="entry name" value="AMP-binding"/>
    <property type="match status" value="1"/>
</dbReference>
<dbReference type="RefSeq" id="WP_003882086.1">
    <property type="nucleotide sequence ID" value="NZ_JH814729.1"/>
</dbReference>
<feature type="non-terminal residue" evidence="2">
    <location>
        <position position="132"/>
    </location>
</feature>
<gene>
    <name evidence="2" type="ORF">MFORT_26849</name>
</gene>
<dbReference type="Proteomes" id="UP000006043">
    <property type="component" value="Unassembled WGS sequence"/>
</dbReference>
<dbReference type="InterPro" id="IPR050237">
    <property type="entry name" value="ATP-dep_AMP-bd_enzyme"/>
</dbReference>
<feature type="domain" description="AMP-dependent synthetase/ligase" evidence="1">
    <location>
        <begin position="10"/>
        <end position="105"/>
    </location>
</feature>
<proteinExistence type="predicted"/>
<sequence>MSLLHELISAAADAAPQRPAVVTDSGSTATFAEFDRQIRGVAGWVADRTAPGDRVAVVADNSAAYAQLYYGVPRSGRILTLINQRLSPAEQAAQLETAAPAMLLGDERYLSALPGTGAAAGPAVAFESAEWQ</sequence>
<dbReference type="PANTHER" id="PTHR43767">
    <property type="entry name" value="LONG-CHAIN-FATTY-ACID--COA LIGASE"/>
    <property type="match status" value="1"/>
</dbReference>